<protein>
    <submittedName>
        <fullName evidence="8">Sugar phosphate transporter domain-containing protein</fullName>
    </submittedName>
</protein>
<feature type="domain" description="Sugar phosphate transporter" evidence="6">
    <location>
        <begin position="228"/>
        <end position="353"/>
    </location>
</feature>
<feature type="transmembrane region" description="Helical" evidence="5">
    <location>
        <begin position="239"/>
        <end position="256"/>
    </location>
</feature>
<dbReference type="InterPro" id="IPR050186">
    <property type="entry name" value="TPT_transporter"/>
</dbReference>
<evidence type="ECO:0000256" key="2">
    <source>
        <dbReference type="ARBA" id="ARBA00022692"/>
    </source>
</evidence>
<keyword evidence="3 5" id="KW-1133">Transmembrane helix</keyword>
<keyword evidence="4 5" id="KW-0472">Membrane</keyword>
<dbReference type="SUPFAM" id="SSF103481">
    <property type="entry name" value="Multidrug resistance efflux transporter EmrE"/>
    <property type="match status" value="2"/>
</dbReference>
<reference evidence="8" key="1">
    <citation type="submission" date="2022-11" db="UniProtKB">
        <authorList>
            <consortium name="WormBaseParasite"/>
        </authorList>
    </citation>
    <scope>IDENTIFICATION</scope>
</reference>
<feature type="transmembrane region" description="Helical" evidence="5">
    <location>
        <begin position="163"/>
        <end position="183"/>
    </location>
</feature>
<evidence type="ECO:0000313" key="7">
    <source>
        <dbReference type="Proteomes" id="UP000887565"/>
    </source>
</evidence>
<keyword evidence="7" id="KW-1185">Reference proteome</keyword>
<evidence type="ECO:0000259" key="6">
    <source>
        <dbReference type="Pfam" id="PF03151"/>
    </source>
</evidence>
<accession>A0A915JL00</accession>
<dbReference type="Pfam" id="PF03151">
    <property type="entry name" value="TPT"/>
    <property type="match status" value="2"/>
</dbReference>
<dbReference type="AlphaFoldDB" id="A0A915JL00"/>
<feature type="transmembrane region" description="Helical" evidence="5">
    <location>
        <begin position="138"/>
        <end position="157"/>
    </location>
</feature>
<evidence type="ECO:0000256" key="3">
    <source>
        <dbReference type="ARBA" id="ARBA00022989"/>
    </source>
</evidence>
<comment type="subcellular location">
    <subcellularLocation>
        <location evidence="1">Membrane</location>
        <topology evidence="1">Multi-pass membrane protein</topology>
    </subcellularLocation>
</comment>
<feature type="transmembrane region" description="Helical" evidence="5">
    <location>
        <begin position="276"/>
        <end position="294"/>
    </location>
</feature>
<feature type="transmembrane region" description="Helical" evidence="5">
    <location>
        <begin position="83"/>
        <end position="105"/>
    </location>
</feature>
<feature type="transmembrane region" description="Helical" evidence="5">
    <location>
        <begin position="12"/>
        <end position="31"/>
    </location>
</feature>
<keyword evidence="2 5" id="KW-0812">Transmembrane</keyword>
<feature type="transmembrane region" description="Helical" evidence="5">
    <location>
        <begin position="306"/>
        <end position="330"/>
    </location>
</feature>
<evidence type="ECO:0000256" key="4">
    <source>
        <dbReference type="ARBA" id="ARBA00023136"/>
    </source>
</evidence>
<sequence length="469" mass="52659">MTFASNKHHLHVENYRFCFTIVTLCTIWYLASSSANIVNKIILDKFPFPLTVAMSSLLGTSLYSLPLLRQLSISHAKLSCKYLLIYLVPLALGKIIAVASSYVSLWKVPLSYAHTVKATMPLFTVLCARLLLSEKQTLVVYLSLVPIVIGVVIASLTELSFNLSGLISALCSTFTYALLNSYVKKIIHFLQNIRVAIARYMPNFSLPDALHPWVTHARRTFLFENRTVLRDTMMHHVKLLSLSTQIACFIFFPFWFYEDVTTLWSDTFAAQESKSFVNLEIFFMLTGSGFLNFVQNMVTFTLIHKLSALSYSVANATKRLIIVVASLMILRNPVTPLNVFGMLLAALGVVLYNQAKQLAEKVIKNNNSIEKNGSLPNLPLSMSDPLFPDMTPSAGIFDLESGLQKQQKFSNSCMTKSVNGFFIVPNSDGDKIQYDRQISFVQKKSLITLLFSNNDCFAPLFHRSTSQIT</sequence>
<feature type="transmembrane region" description="Helical" evidence="5">
    <location>
        <begin position="111"/>
        <end position="131"/>
    </location>
</feature>
<dbReference type="InterPro" id="IPR037185">
    <property type="entry name" value="EmrE-like"/>
</dbReference>
<dbReference type="WBParaSite" id="nRc.2.0.1.t26711-RA">
    <property type="protein sequence ID" value="nRc.2.0.1.t26711-RA"/>
    <property type="gene ID" value="nRc.2.0.1.g26711"/>
</dbReference>
<feature type="transmembrane region" description="Helical" evidence="5">
    <location>
        <begin position="51"/>
        <end position="71"/>
    </location>
</feature>
<dbReference type="Proteomes" id="UP000887565">
    <property type="component" value="Unplaced"/>
</dbReference>
<dbReference type="InterPro" id="IPR004853">
    <property type="entry name" value="Sugar_P_trans_dom"/>
</dbReference>
<organism evidence="7 8">
    <name type="scientific">Romanomermis culicivorax</name>
    <name type="common">Nematode worm</name>
    <dbReference type="NCBI Taxonomy" id="13658"/>
    <lineage>
        <taxon>Eukaryota</taxon>
        <taxon>Metazoa</taxon>
        <taxon>Ecdysozoa</taxon>
        <taxon>Nematoda</taxon>
        <taxon>Enoplea</taxon>
        <taxon>Dorylaimia</taxon>
        <taxon>Mermithida</taxon>
        <taxon>Mermithoidea</taxon>
        <taxon>Mermithidae</taxon>
        <taxon>Romanomermis</taxon>
    </lineage>
</organism>
<dbReference type="GO" id="GO:0016020">
    <property type="term" value="C:membrane"/>
    <property type="evidence" value="ECO:0007669"/>
    <property type="project" value="UniProtKB-SubCell"/>
</dbReference>
<feature type="transmembrane region" description="Helical" evidence="5">
    <location>
        <begin position="336"/>
        <end position="355"/>
    </location>
</feature>
<evidence type="ECO:0000256" key="1">
    <source>
        <dbReference type="ARBA" id="ARBA00004141"/>
    </source>
</evidence>
<name>A0A915JL00_ROMCU</name>
<proteinExistence type="predicted"/>
<evidence type="ECO:0000313" key="8">
    <source>
        <dbReference type="WBParaSite" id="nRc.2.0.1.t26711-RA"/>
    </source>
</evidence>
<evidence type="ECO:0000256" key="5">
    <source>
        <dbReference type="SAM" id="Phobius"/>
    </source>
</evidence>
<dbReference type="PANTHER" id="PTHR11132">
    <property type="entry name" value="SOLUTE CARRIER FAMILY 35"/>
    <property type="match status" value="1"/>
</dbReference>
<feature type="domain" description="Sugar phosphate transporter" evidence="6">
    <location>
        <begin position="21"/>
        <end position="189"/>
    </location>
</feature>